<dbReference type="GO" id="GO:0003677">
    <property type="term" value="F:DNA binding"/>
    <property type="evidence" value="ECO:0007669"/>
    <property type="project" value="InterPro"/>
</dbReference>
<name>A0A0M3ARV0_9SPHN</name>
<keyword evidence="4" id="KW-1185">Reference proteome</keyword>
<accession>A0A0M3ARV0</accession>
<feature type="domain" description="Tyr recombinase" evidence="2">
    <location>
        <begin position="166"/>
        <end position="345"/>
    </location>
</feature>
<sequence>MPLEPYKRGSLWWAKGRVEYLGKPITEYYRCSTGASEAAGAWAWCRDEEERRINEHLLGANRTLTFAEAVMLYPANPKTATYLIPIVEEWGKKLLSSIAPKDVRALAQKIYPDASTDTWTRQVITPVRAVINTFRDGDKGEAFRVKGFSKQDRIKQDKRRGKRSRVKREPGSWEWLLRFRQHAPQRHAALALTMFVTGARISQAVAMDPEKHFKPDEGLLCVPGAKGHDDRWLEIPAELVEELKALTQFYPRGAARTDENRRLFGFADRSSPRKGWAKACKEADIPFIPFHAAGRHGFGQEMNVRQSIDEKAAGEFGGWADTALMKRTYTHAEEVAGKVHEAFYRGLREAEKLTKISLSAGAIPYKSRTKPKKKG</sequence>
<evidence type="ECO:0000313" key="4">
    <source>
        <dbReference type="Proteomes" id="UP000033874"/>
    </source>
</evidence>
<dbReference type="InterPro" id="IPR011010">
    <property type="entry name" value="DNA_brk_join_enz"/>
</dbReference>
<proteinExistence type="predicted"/>
<keyword evidence="1" id="KW-0233">DNA recombination</keyword>
<dbReference type="InterPro" id="IPR013762">
    <property type="entry name" value="Integrase-like_cat_sf"/>
</dbReference>
<reference evidence="3 4" key="1">
    <citation type="submission" date="2015-04" db="EMBL/GenBank/DDBJ databases">
        <title>Genome sequence of aromatic hydrocarbons-degrading Sphingobium chungbukense DJ77.</title>
        <authorList>
            <person name="Kim Y.-C."/>
            <person name="Chae J.-C."/>
        </authorList>
    </citation>
    <scope>NUCLEOTIDE SEQUENCE [LARGE SCALE GENOMIC DNA]</scope>
    <source>
        <strain evidence="3 4">DJ77</strain>
    </source>
</reference>
<evidence type="ECO:0000313" key="3">
    <source>
        <dbReference type="EMBL" id="KKW92633.1"/>
    </source>
</evidence>
<dbReference type="InterPro" id="IPR002104">
    <property type="entry name" value="Integrase_catalytic"/>
</dbReference>
<dbReference type="Proteomes" id="UP000033874">
    <property type="component" value="Unassembled WGS sequence"/>
</dbReference>
<dbReference type="SUPFAM" id="SSF56349">
    <property type="entry name" value="DNA breaking-rejoining enzymes"/>
    <property type="match status" value="1"/>
</dbReference>
<dbReference type="EMBL" id="LBIC01000003">
    <property type="protein sequence ID" value="KKW92633.1"/>
    <property type="molecule type" value="Genomic_DNA"/>
</dbReference>
<evidence type="ECO:0000256" key="1">
    <source>
        <dbReference type="ARBA" id="ARBA00023172"/>
    </source>
</evidence>
<organism evidence="3 4">
    <name type="scientific">Sphingobium chungbukense</name>
    <dbReference type="NCBI Taxonomy" id="56193"/>
    <lineage>
        <taxon>Bacteria</taxon>
        <taxon>Pseudomonadati</taxon>
        <taxon>Pseudomonadota</taxon>
        <taxon>Alphaproteobacteria</taxon>
        <taxon>Sphingomonadales</taxon>
        <taxon>Sphingomonadaceae</taxon>
        <taxon>Sphingobium</taxon>
    </lineage>
</organism>
<dbReference type="AlphaFoldDB" id="A0A0M3ARV0"/>
<dbReference type="GO" id="GO:0006310">
    <property type="term" value="P:DNA recombination"/>
    <property type="evidence" value="ECO:0007669"/>
    <property type="project" value="UniProtKB-KW"/>
</dbReference>
<dbReference type="PROSITE" id="PS51898">
    <property type="entry name" value="TYR_RECOMBINASE"/>
    <property type="match status" value="1"/>
</dbReference>
<dbReference type="PATRIC" id="fig|56193.3.peg.1395"/>
<gene>
    <name evidence="3" type="ORF">YP76_06770</name>
</gene>
<protein>
    <submittedName>
        <fullName evidence="3">Integrase</fullName>
    </submittedName>
</protein>
<dbReference type="Gene3D" id="1.10.443.10">
    <property type="entry name" value="Intergrase catalytic core"/>
    <property type="match status" value="1"/>
</dbReference>
<dbReference type="GO" id="GO:0015074">
    <property type="term" value="P:DNA integration"/>
    <property type="evidence" value="ECO:0007669"/>
    <property type="project" value="InterPro"/>
</dbReference>
<dbReference type="STRING" id="56193.YP76_06770"/>
<dbReference type="Pfam" id="PF00589">
    <property type="entry name" value="Phage_integrase"/>
    <property type="match status" value="1"/>
</dbReference>
<dbReference type="CDD" id="cd00397">
    <property type="entry name" value="DNA_BRE_C"/>
    <property type="match status" value="1"/>
</dbReference>
<comment type="caution">
    <text evidence="3">The sequence shown here is derived from an EMBL/GenBank/DDBJ whole genome shotgun (WGS) entry which is preliminary data.</text>
</comment>
<evidence type="ECO:0000259" key="2">
    <source>
        <dbReference type="PROSITE" id="PS51898"/>
    </source>
</evidence>